<gene>
    <name evidence="3" type="ORF">GNF83_16665</name>
</gene>
<dbReference type="InterPro" id="IPR023299">
    <property type="entry name" value="ATPase_P-typ_cyto_dom_N"/>
</dbReference>
<evidence type="ECO:0000313" key="4">
    <source>
        <dbReference type="Proteomes" id="UP001288944"/>
    </source>
</evidence>
<dbReference type="PANTHER" id="PTHR43294">
    <property type="entry name" value="SODIUM/POTASSIUM-TRANSPORTING ATPASE SUBUNIT ALPHA"/>
    <property type="match status" value="1"/>
</dbReference>
<feature type="non-terminal residue" evidence="3">
    <location>
        <position position="1"/>
    </location>
</feature>
<dbReference type="EMBL" id="WNUR01000483">
    <property type="protein sequence ID" value="MDZ7542783.1"/>
    <property type="molecule type" value="Genomic_DNA"/>
</dbReference>
<reference evidence="3" key="1">
    <citation type="submission" date="2019-11" db="EMBL/GenBank/DDBJ databases">
        <title>Characterization of Clostridium perfringens isolates from swine manure treated agricultural soils.</title>
        <authorList>
            <person name="Wushke S.T."/>
        </authorList>
    </citation>
    <scope>NUCLEOTIDE SEQUENCE</scope>
    <source>
        <strain evidence="3">X62</strain>
    </source>
</reference>
<dbReference type="GO" id="GO:0000166">
    <property type="term" value="F:nucleotide binding"/>
    <property type="evidence" value="ECO:0007669"/>
    <property type="project" value="InterPro"/>
</dbReference>
<dbReference type="Gene3D" id="3.40.1110.10">
    <property type="entry name" value="Calcium-transporting ATPase, cytoplasmic domain N"/>
    <property type="match status" value="1"/>
</dbReference>
<sequence>LIITYYGKYIKNKMLEDEIELTNFSSLDLVDNLKIIFLDKVGTITKKELYLDKLYTNEQIYNANSIEKSDINIKRLLDISILCNNAKYNNENNWSKGDMFEIAYVKYGVENSIFKANLENKNRRKFEMPRDSNKNMVTTVNKNRNGYRANSRGNLETILSSCTHILINGIEKELTSEDIIKIKLADLNFSKEGLITEG</sequence>
<evidence type="ECO:0000256" key="1">
    <source>
        <dbReference type="ARBA" id="ARBA00004651"/>
    </source>
</evidence>
<organism evidence="3 4">
    <name type="scientific">Clostridium perfringens</name>
    <dbReference type="NCBI Taxonomy" id="1502"/>
    <lineage>
        <taxon>Bacteria</taxon>
        <taxon>Bacillati</taxon>
        <taxon>Bacillota</taxon>
        <taxon>Clostridia</taxon>
        <taxon>Eubacteriales</taxon>
        <taxon>Clostridiaceae</taxon>
        <taxon>Clostridium</taxon>
    </lineage>
</organism>
<dbReference type="InterPro" id="IPR050510">
    <property type="entry name" value="Cation_transp_ATPase_P-type"/>
</dbReference>
<comment type="caution">
    <text evidence="3">The sequence shown here is derived from an EMBL/GenBank/DDBJ whole genome shotgun (WGS) entry which is preliminary data.</text>
</comment>
<keyword evidence="2" id="KW-1003">Cell membrane</keyword>
<dbReference type="SUPFAM" id="SSF81660">
    <property type="entry name" value="Metal cation-transporting ATPase, ATP-binding domain N"/>
    <property type="match status" value="1"/>
</dbReference>
<dbReference type="PANTHER" id="PTHR43294:SF21">
    <property type="entry name" value="CATION TRANSPORTING ATPASE"/>
    <property type="match status" value="1"/>
</dbReference>
<proteinExistence type="predicted"/>
<comment type="subcellular location">
    <subcellularLocation>
        <location evidence="1">Cell membrane</location>
        <topology evidence="1">Multi-pass membrane protein</topology>
    </subcellularLocation>
</comment>
<name>A0AAW9KHL5_CLOPF</name>
<evidence type="ECO:0000256" key="2">
    <source>
        <dbReference type="ARBA" id="ARBA00022475"/>
    </source>
</evidence>
<dbReference type="Proteomes" id="UP001288944">
    <property type="component" value="Unassembled WGS sequence"/>
</dbReference>
<dbReference type="Pfam" id="PF13246">
    <property type="entry name" value="Cation_ATPase"/>
    <property type="match status" value="1"/>
</dbReference>
<keyword evidence="2" id="KW-0472">Membrane</keyword>
<accession>A0AAW9KHL5</accession>
<dbReference type="GO" id="GO:0005886">
    <property type="term" value="C:plasma membrane"/>
    <property type="evidence" value="ECO:0007669"/>
    <property type="project" value="UniProtKB-SubCell"/>
</dbReference>
<protein>
    <submittedName>
        <fullName evidence="3">Cation-transporting P-type ATPase</fullName>
    </submittedName>
</protein>
<dbReference type="AlphaFoldDB" id="A0AAW9KHL5"/>
<evidence type="ECO:0000313" key="3">
    <source>
        <dbReference type="EMBL" id="MDZ7542783.1"/>
    </source>
</evidence>
<feature type="non-terminal residue" evidence="3">
    <location>
        <position position="198"/>
    </location>
</feature>